<dbReference type="Pfam" id="PF10944">
    <property type="entry name" value="DUF2630"/>
    <property type="match status" value="1"/>
</dbReference>
<evidence type="ECO:0000256" key="1">
    <source>
        <dbReference type="SAM" id="MobiDB-lite"/>
    </source>
</evidence>
<dbReference type="Proteomes" id="UP001234216">
    <property type="component" value="Unassembled WGS sequence"/>
</dbReference>
<feature type="compositionally biased region" description="Basic and acidic residues" evidence="1">
    <location>
        <begin position="67"/>
        <end position="78"/>
    </location>
</feature>
<dbReference type="InterPro" id="IPR020311">
    <property type="entry name" value="Uncharacterised_Rv0898c"/>
</dbReference>
<sequence length="89" mass="10151">MSGHRTGTTTDTKIFGRITEMTGEERQPREELAAGSIDRTTEHGRPTRLEAELDQCRHLLQQRRARVAADEGPKEARVRPIAQVEHYRS</sequence>
<evidence type="ECO:0000313" key="2">
    <source>
        <dbReference type="EMBL" id="MDQ0904919.1"/>
    </source>
</evidence>
<dbReference type="EMBL" id="JAUSZV010000005">
    <property type="protein sequence ID" value="MDQ0904919.1"/>
    <property type="molecule type" value="Genomic_DNA"/>
</dbReference>
<name>A0AAW8F526_9ACTN</name>
<gene>
    <name evidence="2" type="ORF">QFZ22_000904</name>
</gene>
<proteinExistence type="predicted"/>
<protein>
    <submittedName>
        <fullName evidence="2">Uncharacterized protein</fullName>
    </submittedName>
</protein>
<organism evidence="2 3">
    <name type="scientific">Streptomyces canus</name>
    <dbReference type="NCBI Taxonomy" id="58343"/>
    <lineage>
        <taxon>Bacteria</taxon>
        <taxon>Bacillati</taxon>
        <taxon>Actinomycetota</taxon>
        <taxon>Actinomycetes</taxon>
        <taxon>Kitasatosporales</taxon>
        <taxon>Streptomycetaceae</taxon>
        <taxon>Streptomyces</taxon>
        <taxon>Streptomyces aurantiacus group</taxon>
    </lineage>
</organism>
<feature type="region of interest" description="Disordered" evidence="1">
    <location>
        <begin position="1"/>
        <end position="47"/>
    </location>
</feature>
<comment type="caution">
    <text evidence="2">The sequence shown here is derived from an EMBL/GenBank/DDBJ whole genome shotgun (WGS) entry which is preliminary data.</text>
</comment>
<accession>A0AAW8F526</accession>
<evidence type="ECO:0000313" key="3">
    <source>
        <dbReference type="Proteomes" id="UP001234216"/>
    </source>
</evidence>
<reference evidence="2" key="1">
    <citation type="submission" date="2023-07" db="EMBL/GenBank/DDBJ databases">
        <title>Comparative genomics of wheat-associated soil bacteria to identify genetic determinants of phenazine resistance.</title>
        <authorList>
            <person name="Mouncey N."/>
        </authorList>
    </citation>
    <scope>NUCLEOTIDE SEQUENCE</scope>
    <source>
        <strain evidence="2">V4I22</strain>
    </source>
</reference>
<dbReference type="AlphaFoldDB" id="A0AAW8F526"/>
<feature type="compositionally biased region" description="Basic and acidic residues" evidence="1">
    <location>
        <begin position="23"/>
        <end position="32"/>
    </location>
</feature>
<feature type="compositionally biased region" description="Polar residues" evidence="1">
    <location>
        <begin position="1"/>
        <end position="12"/>
    </location>
</feature>
<feature type="region of interest" description="Disordered" evidence="1">
    <location>
        <begin position="65"/>
        <end position="89"/>
    </location>
</feature>